<reference evidence="1" key="1">
    <citation type="submission" date="2020-07" db="EMBL/GenBank/DDBJ databases">
        <title>The High-quality genome of the commercially important snow crab, Chionoecetes opilio.</title>
        <authorList>
            <person name="Jeong J.-H."/>
            <person name="Ryu S."/>
        </authorList>
    </citation>
    <scope>NUCLEOTIDE SEQUENCE</scope>
    <source>
        <strain evidence="1">MADBK_172401_WGS</strain>
        <tissue evidence="1">Digestive gland</tissue>
    </source>
</reference>
<keyword evidence="2" id="KW-1185">Reference proteome</keyword>
<organism evidence="1 2">
    <name type="scientific">Chionoecetes opilio</name>
    <name type="common">Atlantic snow crab</name>
    <name type="synonym">Cancer opilio</name>
    <dbReference type="NCBI Taxonomy" id="41210"/>
    <lineage>
        <taxon>Eukaryota</taxon>
        <taxon>Metazoa</taxon>
        <taxon>Ecdysozoa</taxon>
        <taxon>Arthropoda</taxon>
        <taxon>Crustacea</taxon>
        <taxon>Multicrustacea</taxon>
        <taxon>Malacostraca</taxon>
        <taxon>Eumalacostraca</taxon>
        <taxon>Eucarida</taxon>
        <taxon>Decapoda</taxon>
        <taxon>Pleocyemata</taxon>
        <taxon>Brachyura</taxon>
        <taxon>Eubrachyura</taxon>
        <taxon>Majoidea</taxon>
        <taxon>Majidae</taxon>
        <taxon>Chionoecetes</taxon>
    </lineage>
</organism>
<dbReference type="AlphaFoldDB" id="A0A8J4XRW0"/>
<evidence type="ECO:0000313" key="1">
    <source>
        <dbReference type="EMBL" id="KAG0713333.1"/>
    </source>
</evidence>
<proteinExistence type="predicted"/>
<dbReference type="EMBL" id="JACEEZ010021564">
    <property type="protein sequence ID" value="KAG0713333.1"/>
    <property type="molecule type" value="Genomic_DNA"/>
</dbReference>
<sequence length="263" mass="28420">MSSGWVDPPRWYWGIIWGVGICPPNLPGVPAPLRSPQPSTPEGNWVLGKRAHAPPLPFTTVVLFWAWSMVSGEPLGCFETTQFSPLTLIGVNCWGQALHVPDIPRGHLASSGGPSEEPWHKTFSVSTYKGKSFLCVPSKIRPQKFPAPGWYPSNGMFDSWSHSRLLPQKPFIIAWCFPKPLGEHPPHLGPCESTDLGGVSGFVGVRPSGKSSQCQTMACLLLFAGFPACASSSPQMSSKQPSQHGDLQKSSTGLRHVCAGPCH</sequence>
<comment type="caution">
    <text evidence="1">The sequence shown here is derived from an EMBL/GenBank/DDBJ whole genome shotgun (WGS) entry which is preliminary data.</text>
</comment>
<name>A0A8J4XRW0_CHIOP</name>
<evidence type="ECO:0000313" key="2">
    <source>
        <dbReference type="Proteomes" id="UP000770661"/>
    </source>
</evidence>
<accession>A0A8J4XRW0</accession>
<protein>
    <submittedName>
        <fullName evidence="1">Uncharacterized protein</fullName>
    </submittedName>
</protein>
<gene>
    <name evidence="1" type="ORF">GWK47_016460</name>
</gene>
<dbReference type="Proteomes" id="UP000770661">
    <property type="component" value="Unassembled WGS sequence"/>
</dbReference>